<sequence length="78" mass="9100">MKNLLSTLLIIVAFNTQAQNVFEYSINSKIEFKVYSETENISHKITNTKDFKQDTPRWLERVLARASRSCPQSKHNIN</sequence>
<gene>
    <name evidence="2" type="ORF">SAMN05444355_104287</name>
</gene>
<feature type="signal peptide" evidence="1">
    <location>
        <begin position="1"/>
        <end position="18"/>
    </location>
</feature>
<dbReference type="RefSeq" id="WP_074723022.1">
    <property type="nucleotide sequence ID" value="NZ_FOFZ01000004.1"/>
</dbReference>
<evidence type="ECO:0000256" key="1">
    <source>
        <dbReference type="SAM" id="SignalP"/>
    </source>
</evidence>
<evidence type="ECO:0000313" key="3">
    <source>
        <dbReference type="Proteomes" id="UP000183658"/>
    </source>
</evidence>
<dbReference type="EMBL" id="FOFZ01000004">
    <property type="protein sequence ID" value="SEQ84709.1"/>
    <property type="molecule type" value="Genomic_DNA"/>
</dbReference>
<evidence type="ECO:0000313" key="2">
    <source>
        <dbReference type="EMBL" id="SEQ84709.1"/>
    </source>
</evidence>
<name>A0A1H9JDB1_FLAFI</name>
<dbReference type="AlphaFoldDB" id="A0A1H9JDB1"/>
<proteinExistence type="predicted"/>
<protein>
    <submittedName>
        <fullName evidence="2">Uncharacterized protein</fullName>
    </submittedName>
</protein>
<feature type="chain" id="PRO_5010187402" evidence="1">
    <location>
        <begin position="19"/>
        <end position="78"/>
    </location>
</feature>
<keyword evidence="1" id="KW-0732">Signal</keyword>
<organism evidence="2 3">
    <name type="scientific">Flavobacterium frigoris</name>
    <dbReference type="NCBI Taxonomy" id="229204"/>
    <lineage>
        <taxon>Bacteria</taxon>
        <taxon>Pseudomonadati</taxon>
        <taxon>Bacteroidota</taxon>
        <taxon>Flavobacteriia</taxon>
        <taxon>Flavobacteriales</taxon>
        <taxon>Flavobacteriaceae</taxon>
        <taxon>Flavobacterium</taxon>
    </lineage>
</organism>
<accession>A0A1H9JDB1</accession>
<dbReference type="Proteomes" id="UP000183658">
    <property type="component" value="Unassembled WGS sequence"/>
</dbReference>
<keyword evidence="3" id="KW-1185">Reference proteome</keyword>
<reference evidence="3" key="1">
    <citation type="submission" date="2016-10" db="EMBL/GenBank/DDBJ databases">
        <authorList>
            <person name="Varghese N."/>
            <person name="Submissions S."/>
        </authorList>
    </citation>
    <scope>NUCLEOTIDE SEQUENCE [LARGE SCALE GENOMIC DNA]</scope>
    <source>
        <strain evidence="3">DSM 15719</strain>
    </source>
</reference>